<dbReference type="Pfam" id="PF00308">
    <property type="entry name" value="Bac_DnaA"/>
    <property type="match status" value="1"/>
</dbReference>
<feature type="domain" description="Chromosomal replication initiator protein DnaA ATPAse" evidence="1">
    <location>
        <begin position="53"/>
        <end position="178"/>
    </location>
</feature>
<dbReference type="GO" id="GO:0003688">
    <property type="term" value="F:DNA replication origin binding"/>
    <property type="evidence" value="ECO:0007669"/>
    <property type="project" value="TreeGrafter"/>
</dbReference>
<evidence type="ECO:0000313" key="4">
    <source>
        <dbReference type="Proteomes" id="UP000061135"/>
    </source>
</evidence>
<dbReference type="InterPro" id="IPR027417">
    <property type="entry name" value="P-loop_NTPase"/>
</dbReference>
<dbReference type="RefSeq" id="WP_046330750.1">
    <property type="nucleotide sequence ID" value="NZ_CP007501.1"/>
</dbReference>
<dbReference type="GO" id="GO:0006270">
    <property type="term" value="P:DNA replication initiation"/>
    <property type="evidence" value="ECO:0007669"/>
    <property type="project" value="TreeGrafter"/>
</dbReference>
<dbReference type="Gene3D" id="1.10.8.60">
    <property type="match status" value="1"/>
</dbReference>
<dbReference type="PATRIC" id="fig|576611.7.peg.1776"/>
<keyword evidence="4" id="KW-1185">Reference proteome</keyword>
<dbReference type="GO" id="GO:0005886">
    <property type="term" value="C:plasma membrane"/>
    <property type="evidence" value="ECO:0007669"/>
    <property type="project" value="TreeGrafter"/>
</dbReference>
<protein>
    <submittedName>
        <fullName evidence="3">DnaA regulatory inactivator Hda</fullName>
    </submittedName>
</protein>
<dbReference type="InterPro" id="IPR055199">
    <property type="entry name" value="Hda_lid"/>
</dbReference>
<dbReference type="KEGG" id="pdq:CL55_00017480"/>
<dbReference type="Proteomes" id="UP000061135">
    <property type="component" value="Chromosome"/>
</dbReference>
<dbReference type="EMBL" id="CP007501">
    <property type="protein sequence ID" value="AKD26081.1"/>
    <property type="molecule type" value="Genomic_DNA"/>
</dbReference>
<evidence type="ECO:0000313" key="3">
    <source>
        <dbReference type="EMBL" id="AKD26081.1"/>
    </source>
</evidence>
<dbReference type="InterPro" id="IPR017788">
    <property type="entry name" value="Hda"/>
</dbReference>
<name>A0A0E3ZNC8_9BURK</name>
<evidence type="ECO:0000259" key="1">
    <source>
        <dbReference type="Pfam" id="PF00308"/>
    </source>
</evidence>
<feature type="domain" description="Hda lid" evidence="2">
    <location>
        <begin position="185"/>
        <end position="249"/>
    </location>
</feature>
<sequence length="252" mass="27938">MNSPSLPRQFALDIGHTPKPSLSNFLAGENLALHSTLLAIAKSWEMNAPRLASENPLNERWIYWWGPEGSGRTHLLGAIGNAAQQLDLKHFPLTPNEPISWVNLEESLPALCSSTAPSVITVDDVDRLDERQVASLFRILNAIQGSEAIHIFMAGNAAPGALRLREDLRTRLGWGLVFQTHLLGDDEKIEALQQAAQARGLVLSSDVLPWLLNRFYRDMPNLMALIDALDAYSLETKRAVTLPLVRELLQPK</sequence>
<dbReference type="SUPFAM" id="SSF52540">
    <property type="entry name" value="P-loop containing nucleoside triphosphate hydrolases"/>
    <property type="match status" value="1"/>
</dbReference>
<dbReference type="PANTHER" id="PTHR30050:SF5">
    <property type="entry name" value="DNAA REGULATORY INACTIVATOR HDA"/>
    <property type="match status" value="1"/>
</dbReference>
<accession>A0A0E3ZNC8</accession>
<proteinExistence type="predicted"/>
<organism evidence="3 4">
    <name type="scientific">Polynucleobacter duraquae</name>
    <dbReference type="NCBI Taxonomy" id="1835254"/>
    <lineage>
        <taxon>Bacteria</taxon>
        <taxon>Pseudomonadati</taxon>
        <taxon>Pseudomonadota</taxon>
        <taxon>Betaproteobacteria</taxon>
        <taxon>Burkholderiales</taxon>
        <taxon>Burkholderiaceae</taxon>
        <taxon>Polynucleobacter</taxon>
    </lineage>
</organism>
<dbReference type="InterPro" id="IPR013317">
    <property type="entry name" value="DnaA_dom"/>
</dbReference>
<dbReference type="AlphaFoldDB" id="A0A0E3ZNC8"/>
<dbReference type="STRING" id="1835254.CL55_00017480"/>
<gene>
    <name evidence="3" type="ORF">CL55_00017480</name>
</gene>
<dbReference type="GO" id="GO:0032297">
    <property type="term" value="P:negative regulation of DNA-templated DNA replication initiation"/>
    <property type="evidence" value="ECO:0007669"/>
    <property type="project" value="InterPro"/>
</dbReference>
<reference evidence="3 4" key="1">
    <citation type="submission" date="2014-03" db="EMBL/GenBank/DDBJ databases">
        <title>Genome of Polynucleobacter strain MWH-MoK4.</title>
        <authorList>
            <person name="Hahn M.W."/>
        </authorList>
    </citation>
    <scope>NUCLEOTIDE SEQUENCE [LARGE SCALE GENOMIC DNA]</scope>
    <source>
        <strain evidence="3 4">MWH-MoK4</strain>
    </source>
</reference>
<dbReference type="NCBIfam" id="TIGR03420">
    <property type="entry name" value="DnaA_homol_Hda"/>
    <property type="match status" value="1"/>
</dbReference>
<dbReference type="Gene3D" id="3.40.50.300">
    <property type="entry name" value="P-loop containing nucleotide triphosphate hydrolases"/>
    <property type="match status" value="1"/>
</dbReference>
<dbReference type="HOGENOM" id="CLU_072265_1_0_4"/>
<evidence type="ECO:0000259" key="2">
    <source>
        <dbReference type="Pfam" id="PF22688"/>
    </source>
</evidence>
<dbReference type="OrthoDB" id="9784878at2"/>
<dbReference type="Pfam" id="PF22688">
    <property type="entry name" value="Hda_lid"/>
    <property type="match status" value="1"/>
</dbReference>
<dbReference type="PANTHER" id="PTHR30050">
    <property type="entry name" value="CHROMOSOMAL REPLICATION INITIATOR PROTEIN DNAA"/>
    <property type="match status" value="1"/>
</dbReference>